<organism evidence="10 11">
    <name type="scientific">Streptomyces tirandamycinicus</name>
    <dbReference type="NCBI Taxonomy" id="2174846"/>
    <lineage>
        <taxon>Bacteria</taxon>
        <taxon>Bacillati</taxon>
        <taxon>Actinomycetota</taxon>
        <taxon>Actinomycetes</taxon>
        <taxon>Kitasatosporales</taxon>
        <taxon>Streptomycetaceae</taxon>
        <taxon>Streptomyces</taxon>
    </lineage>
</organism>
<dbReference type="Proteomes" id="UP000244900">
    <property type="component" value="Chromosome"/>
</dbReference>
<evidence type="ECO:0000256" key="3">
    <source>
        <dbReference type="ARBA" id="ARBA00022679"/>
    </source>
</evidence>
<feature type="transmembrane region" description="Helical" evidence="9">
    <location>
        <begin position="196"/>
        <end position="218"/>
    </location>
</feature>
<sequence>MTRLRAPAAIRRRPAGLVGTELLLMWMRRATGARRLGTAGALAVAAGGTVAGALPLREPWGLWATYGPAATTAGAVLAYTGLTLLVLAWWTYGRLLAGGRGPGVRYTLGTLGWWAAPLVLAPPLHSADVYSYIAQGAMVLEGHDVYAHGPSVLGPDSSGADAAASVGGHWTDTPAPYGPVFLLLAKAVVAGTGGTLVPAVLGMRLLAVAALVLVAWAVRGLAAECGAQQSRALWLAVLNPLLLLHVVGGMHNDGLMIGLMLTGVLLALRGRPLTGSAVVALAVMVKSPAVLALLFIGLIAVRRSEGPLARRLVKGLTGPALVAAAVVSAASLLGGTGFGWLRTQGVAGTIHTPLSLTSDLGQAAGLAARALTGAELTAVKGAVQTLGLAAALAVIAFLAFRTLLPWRGRRALDPVYGLGLALLALVALSPMVQPWYLLWGTAAVAAAAPAAPAGEDDRVVRVLTVLSVGLVYETAPSGHTPPYGFVLGALACAVAVAASRRGFGGQARTGPDGRAGADGPGGPDGPDGPEGGGGPEPGGRADGGPASPTPAAPPAPGRPRASPSH</sequence>
<dbReference type="GO" id="GO:0016757">
    <property type="term" value="F:glycosyltransferase activity"/>
    <property type="evidence" value="ECO:0007669"/>
    <property type="project" value="UniProtKB-KW"/>
</dbReference>
<protein>
    <recommendedName>
        <fullName evidence="12">DUF2029 domain-containing protein</fullName>
    </recommendedName>
</protein>
<feature type="region of interest" description="Disordered" evidence="8">
    <location>
        <begin position="503"/>
        <end position="565"/>
    </location>
</feature>
<keyword evidence="2" id="KW-0328">Glycosyltransferase</keyword>
<feature type="compositionally biased region" description="Pro residues" evidence="8">
    <location>
        <begin position="547"/>
        <end position="557"/>
    </location>
</feature>
<evidence type="ECO:0000256" key="5">
    <source>
        <dbReference type="ARBA" id="ARBA00022989"/>
    </source>
</evidence>
<keyword evidence="6 9" id="KW-0472">Membrane</keyword>
<feature type="transmembrane region" description="Helical" evidence="9">
    <location>
        <begin position="277"/>
        <end position="300"/>
    </location>
</feature>
<keyword evidence="5 9" id="KW-1133">Transmembrane helix</keyword>
<name>A0A2S1SWA9_9ACTN</name>
<dbReference type="GO" id="GO:0016020">
    <property type="term" value="C:membrane"/>
    <property type="evidence" value="ECO:0007669"/>
    <property type="project" value="UniProtKB-SubCell"/>
</dbReference>
<evidence type="ECO:0000256" key="4">
    <source>
        <dbReference type="ARBA" id="ARBA00022692"/>
    </source>
</evidence>
<feature type="transmembrane region" description="Helical" evidence="9">
    <location>
        <begin position="480"/>
        <end position="498"/>
    </location>
</feature>
<reference evidence="10 11" key="1">
    <citation type="submission" date="2018-05" db="EMBL/GenBank/DDBJ databases">
        <title>Complete genome sequence of sponge-derived Streptomyces sp. HNM0039.</title>
        <authorList>
            <person name="Huang X."/>
            <person name="Zhou S."/>
        </authorList>
    </citation>
    <scope>NUCLEOTIDE SEQUENCE [LARGE SCALE GENOMIC DNA]</scope>
    <source>
        <strain evidence="10 11">HNM0039</strain>
    </source>
</reference>
<feature type="transmembrane region" description="Helical" evidence="9">
    <location>
        <begin position="69"/>
        <end position="90"/>
    </location>
</feature>
<feature type="transmembrane region" description="Helical" evidence="9">
    <location>
        <begin position="312"/>
        <end position="333"/>
    </location>
</feature>
<feature type="transmembrane region" description="Helical" evidence="9">
    <location>
        <begin position="381"/>
        <end position="403"/>
    </location>
</feature>
<proteinExistence type="inferred from homology"/>
<dbReference type="RefSeq" id="WP_108907198.1">
    <property type="nucleotide sequence ID" value="NZ_CP029188.1"/>
</dbReference>
<dbReference type="OrthoDB" id="5242303at2"/>
<evidence type="ECO:0000256" key="2">
    <source>
        <dbReference type="ARBA" id="ARBA00022676"/>
    </source>
</evidence>
<comment type="subcellular location">
    <subcellularLocation>
        <location evidence="1">Membrane</location>
        <topology evidence="1">Multi-pass membrane protein</topology>
    </subcellularLocation>
</comment>
<evidence type="ECO:0008006" key="12">
    <source>
        <dbReference type="Google" id="ProtNLM"/>
    </source>
</evidence>
<evidence type="ECO:0000256" key="9">
    <source>
        <dbReference type="SAM" id="Phobius"/>
    </source>
</evidence>
<accession>A0A2S1SWA9</accession>
<keyword evidence="3" id="KW-0808">Transferase</keyword>
<keyword evidence="11" id="KW-1185">Reference proteome</keyword>
<comment type="similarity">
    <text evidence="7">Belongs to the MptA/B family.</text>
</comment>
<evidence type="ECO:0000256" key="1">
    <source>
        <dbReference type="ARBA" id="ARBA00004141"/>
    </source>
</evidence>
<dbReference type="KEGG" id="stir:DDW44_19380"/>
<dbReference type="EMBL" id="CP029188">
    <property type="protein sequence ID" value="AWI30702.1"/>
    <property type="molecule type" value="Genomic_DNA"/>
</dbReference>
<dbReference type="AlphaFoldDB" id="A0A2S1SWA9"/>
<evidence type="ECO:0000256" key="6">
    <source>
        <dbReference type="ARBA" id="ARBA00023136"/>
    </source>
</evidence>
<evidence type="ECO:0000313" key="11">
    <source>
        <dbReference type="Proteomes" id="UP000244900"/>
    </source>
</evidence>
<gene>
    <name evidence="10" type="ORF">DDW44_19380</name>
</gene>
<dbReference type="InterPro" id="IPR049829">
    <property type="entry name" value="MptA/B-like"/>
</dbReference>
<feature type="transmembrane region" description="Helical" evidence="9">
    <location>
        <begin position="415"/>
        <end position="432"/>
    </location>
</feature>
<keyword evidence="4 9" id="KW-0812">Transmembrane</keyword>
<feature type="compositionally biased region" description="Gly residues" evidence="8">
    <location>
        <begin position="516"/>
        <end position="542"/>
    </location>
</feature>
<evidence type="ECO:0000256" key="7">
    <source>
        <dbReference type="ARBA" id="ARBA00043987"/>
    </source>
</evidence>
<dbReference type="Pfam" id="PF26314">
    <property type="entry name" value="MptA_B_family"/>
    <property type="match status" value="1"/>
</dbReference>
<evidence type="ECO:0000313" key="10">
    <source>
        <dbReference type="EMBL" id="AWI30702.1"/>
    </source>
</evidence>
<dbReference type="NCBIfam" id="NF038066">
    <property type="entry name" value="MptB"/>
    <property type="match status" value="1"/>
</dbReference>
<evidence type="ECO:0000256" key="8">
    <source>
        <dbReference type="SAM" id="MobiDB-lite"/>
    </source>
</evidence>
<feature type="transmembrane region" description="Helical" evidence="9">
    <location>
        <begin position="230"/>
        <end position="247"/>
    </location>
</feature>